<dbReference type="AlphaFoldDB" id="A0AAV4LMT4"/>
<keyword evidence="1" id="KW-0472">Membrane</keyword>
<dbReference type="Pfam" id="PF12785">
    <property type="entry name" value="VESA1_N"/>
    <property type="match status" value="1"/>
</dbReference>
<feature type="transmembrane region" description="Helical" evidence="1">
    <location>
        <begin position="1050"/>
        <end position="1070"/>
    </location>
</feature>
<sequence>MSGNSGKRLTDCPSNLKEAIDWILRVTGKDGGQGADGQAIKALTQQVKTLLGEVQGSDPKLSAVITKVRQALGNGSDGLIPKLAEGLATFIGYQDGNNQGLIGVDGIAVSNDPLERLRDGVLKFVEEFLKRLKISHNTLQLTVNVDKTISGLIGALGGGVREFDKAMKVLQGFNVSSSRIQNVMTKLKDVINLQNKDNITNFATDVNSYLGNVLGAVENSNKSETHGSIMAFKSSLDELLQQLGRLAGTPIGSSQGRIGTHITKVTRNNANFHPNKIKNKIKNPETKALVEALHNGINGLMGELRKPLYLSSYDKNTHPHADWTHVTGEDHTKCAKIFLGCIPLLFNNLSYLFWLCNQDDWKTRKLGTGALSAFMLSMSFSPNRLNGNKTGSAVVTALEKLEVFKKPDTSSTYAGFLKTIEPKSKNFDEIQNQSFSALFLCASAYFMCHQIKHAAQTRHPSSIRDILYWLASLQFSPHYYSIEKHITTIIPTDGLQVAISGSPNPNEKLTVDQIQDYLVITCIFCPVTLGWIQKSENGSTDPFLHELFSNGMCLKYQSGAALFNDISNYSYALQFQLSFLYQQCKSNYTHGCGWQDCRYGADVHPQSSDPQVYSHICSGYTCSNPVLCWHDGKGKTGCNHHGSPNPTCGSSGKGSPLQAFLSDRLKGFSLPDGVNKIGYANGHMFNHPNGSHCHVPMGFAGKLRSGSGMGGHLYYILLFFCGNGNSPLRQLSEKLSCLTKRTPRSLGDLFGFIWHLNGQLFKSRPNMAVLATSILAYLKASVNGQNVNLPRDRFSMINEMHEYIAKLKSPISSGHVKTIQALYNDLPFWFQLFMVEGSKELPGALFDLRQHCHKQAIPSNGVLWSLHEPAYSPSSNSKHICSTSPADLTSLYYPQCTGQNSCGPYLSPLCHTIGSTFAPMFASAYLSWVLYLTDYLQSKFQVLLEEFQTIQCGSNSATKHDESGSCSCASVVQCSGILPLLYKRGFYYNNMEALNGLRFDIRNGWIPDKSKMRTCANFHTALSNVLTDGAPLHNLLLAIDEFLYYVRFRFMSMISSFWLCSLAILLYFIIYGIDVLHLKSHVHFPSSHGIPPIGLVTTGKAPALTKLTYYMP</sequence>
<comment type="caution">
    <text evidence="2">The sequence shown here is derived from an EMBL/GenBank/DDBJ whole genome shotgun (WGS) entry which is preliminary data.</text>
</comment>
<dbReference type="RefSeq" id="XP_067713539.1">
    <property type="nucleotide sequence ID" value="XM_067857438.1"/>
</dbReference>
<dbReference type="InterPro" id="IPR024751">
    <property type="entry name" value="VESA1"/>
</dbReference>
<protein>
    <submittedName>
        <fullName evidence="2">Variant erythrocyte surface antigen-1 family protein</fullName>
    </submittedName>
</protein>
<keyword evidence="1" id="KW-1133">Transmembrane helix</keyword>
<dbReference type="Proteomes" id="UP001497744">
    <property type="component" value="Unassembled WGS sequence"/>
</dbReference>
<reference evidence="2 3" key="1">
    <citation type="submission" date="2021-06" db="EMBL/GenBank/DDBJ databases">
        <title>Genome sequence of Babesia caballi.</title>
        <authorList>
            <person name="Yamagishi J."/>
            <person name="Kidaka T."/>
            <person name="Ochi A."/>
        </authorList>
    </citation>
    <scope>NUCLEOTIDE SEQUENCE [LARGE SCALE GENOMIC DNA]</scope>
    <source>
        <strain evidence="2">USDA-D6B2</strain>
    </source>
</reference>
<dbReference type="GeneID" id="94192951"/>
<organism evidence="2 3">
    <name type="scientific">Babesia caballi</name>
    <dbReference type="NCBI Taxonomy" id="5871"/>
    <lineage>
        <taxon>Eukaryota</taxon>
        <taxon>Sar</taxon>
        <taxon>Alveolata</taxon>
        <taxon>Apicomplexa</taxon>
        <taxon>Aconoidasida</taxon>
        <taxon>Piroplasmida</taxon>
        <taxon>Babesiidae</taxon>
        <taxon>Babesia</taxon>
    </lineage>
</organism>
<keyword evidence="1" id="KW-0812">Transmembrane</keyword>
<evidence type="ECO:0000313" key="2">
    <source>
        <dbReference type="EMBL" id="GIX61468.1"/>
    </source>
</evidence>
<evidence type="ECO:0000313" key="3">
    <source>
        <dbReference type="Proteomes" id="UP001497744"/>
    </source>
</evidence>
<accession>A0AAV4LMT4</accession>
<evidence type="ECO:0000256" key="1">
    <source>
        <dbReference type="SAM" id="Phobius"/>
    </source>
</evidence>
<name>A0AAV4LMT4_BABCB</name>
<dbReference type="EMBL" id="BPLF01000001">
    <property type="protein sequence ID" value="GIX61468.1"/>
    <property type="molecule type" value="Genomic_DNA"/>
</dbReference>
<proteinExistence type="predicted"/>
<keyword evidence="3" id="KW-1185">Reference proteome</keyword>
<gene>
    <name evidence="2" type="ORF">BcabD6B2_09030</name>
</gene>